<reference evidence="8" key="1">
    <citation type="submission" date="2025-08" db="UniProtKB">
        <authorList>
            <consortium name="Ensembl"/>
        </authorList>
    </citation>
    <scope>IDENTIFICATION</scope>
</reference>
<organism evidence="8 9">
    <name type="scientific">Nothoprocta perdicaria</name>
    <name type="common">Chilean tinamou</name>
    <name type="synonym">Crypturus perdicarius</name>
    <dbReference type="NCBI Taxonomy" id="30464"/>
    <lineage>
        <taxon>Eukaryota</taxon>
        <taxon>Metazoa</taxon>
        <taxon>Chordata</taxon>
        <taxon>Craniata</taxon>
        <taxon>Vertebrata</taxon>
        <taxon>Euteleostomi</taxon>
        <taxon>Archelosauria</taxon>
        <taxon>Archosauria</taxon>
        <taxon>Dinosauria</taxon>
        <taxon>Saurischia</taxon>
        <taxon>Theropoda</taxon>
        <taxon>Coelurosauria</taxon>
        <taxon>Aves</taxon>
        <taxon>Palaeognathae</taxon>
        <taxon>Tinamiformes</taxon>
        <taxon>Tinamidae</taxon>
        <taxon>Nothoprocta</taxon>
    </lineage>
</organism>
<feature type="transmembrane region" description="Helical" evidence="7">
    <location>
        <begin position="76"/>
        <end position="97"/>
    </location>
</feature>
<evidence type="ECO:0000313" key="8">
    <source>
        <dbReference type="Ensembl" id="ENSNPEP00000011835.1"/>
    </source>
</evidence>
<evidence type="ECO:0000256" key="3">
    <source>
        <dbReference type="ARBA" id="ARBA00022692"/>
    </source>
</evidence>
<dbReference type="GO" id="GO:0046872">
    <property type="term" value="F:metal ion binding"/>
    <property type="evidence" value="ECO:0007669"/>
    <property type="project" value="UniProtKB-KW"/>
</dbReference>
<dbReference type="Ensembl" id="ENSNPET00000012138.1">
    <property type="protein sequence ID" value="ENSNPEP00000011835.1"/>
    <property type="gene ID" value="ENSNPEG00000008799.1"/>
</dbReference>
<keyword evidence="6" id="KW-0479">Metal-binding</keyword>
<feature type="transmembrane region" description="Helical" evidence="7">
    <location>
        <begin position="109"/>
        <end position="129"/>
    </location>
</feature>
<feature type="transmembrane region" description="Helical" evidence="7">
    <location>
        <begin position="135"/>
        <end position="161"/>
    </location>
</feature>
<dbReference type="InterPro" id="IPR004254">
    <property type="entry name" value="AdipoR/HlyIII-related"/>
</dbReference>
<dbReference type="Pfam" id="PF03006">
    <property type="entry name" value="HlyIII"/>
    <property type="match status" value="1"/>
</dbReference>
<proteinExistence type="inferred from homology"/>
<comment type="similarity">
    <text evidence="2">Belongs to the ADIPOR family.</text>
</comment>
<sequence>PISIRVPILIPDYRERGIVSGYREPRSSAAACLLSAFQMSNETLNIWTHFVPAWYPQFRGSPRLAAALRPRRAWPFLAYLLSCCLYPLASSGAHTFGAMSRRARHLGYFLDYAALGTYSLGSALAYSAYAFPPEWLGGTFHLCYVPVAVLNAALATGLACYSRIVEPARPRLGKAARTAAFACPYLFDSIPIFYRLGACAARGCAGPALPLHGRHTALALLAGLVFASHLPERLAPGRFDRLGHSHQLFHVCAILGTHFQVEAVRMDMAALPAGAAPAALSTLIPMGIGAGASLAVVALCSASLGRVQQPSSAWKLH</sequence>
<keyword evidence="9" id="KW-1185">Reference proteome</keyword>
<dbReference type="AlphaFoldDB" id="A0A8C7EDC0"/>
<evidence type="ECO:0000256" key="5">
    <source>
        <dbReference type="ARBA" id="ARBA00023136"/>
    </source>
</evidence>
<dbReference type="GO" id="GO:0016020">
    <property type="term" value="C:membrane"/>
    <property type="evidence" value="ECO:0007669"/>
    <property type="project" value="UniProtKB-SubCell"/>
</dbReference>
<comment type="subcellular location">
    <subcellularLocation>
        <location evidence="1">Membrane</location>
        <topology evidence="1">Multi-pass membrane protein</topology>
    </subcellularLocation>
</comment>
<dbReference type="PANTHER" id="PTHR20855">
    <property type="entry name" value="ADIPOR/PROGESTIN RECEPTOR-RELATED"/>
    <property type="match status" value="1"/>
</dbReference>
<accession>A0A8C7EDC0</accession>
<keyword evidence="4 7" id="KW-1133">Transmembrane helix</keyword>
<evidence type="ECO:0000256" key="6">
    <source>
        <dbReference type="PIRSR" id="PIRSR604254-1"/>
    </source>
</evidence>
<keyword evidence="5 7" id="KW-0472">Membrane</keyword>
<evidence type="ECO:0000256" key="7">
    <source>
        <dbReference type="SAM" id="Phobius"/>
    </source>
</evidence>
<gene>
    <name evidence="8" type="primary">PAQR5</name>
</gene>
<evidence type="ECO:0000256" key="2">
    <source>
        <dbReference type="ARBA" id="ARBA00007018"/>
    </source>
</evidence>
<evidence type="ECO:0000256" key="1">
    <source>
        <dbReference type="ARBA" id="ARBA00004141"/>
    </source>
</evidence>
<keyword evidence="6" id="KW-0862">Zinc</keyword>
<protein>
    <submittedName>
        <fullName evidence="8">Progestin and adipoQ receptor family member 5</fullName>
    </submittedName>
</protein>
<feature type="binding site" evidence="6">
    <location>
        <position position="246"/>
    </location>
    <ligand>
        <name>Zn(2+)</name>
        <dbReference type="ChEBI" id="CHEBI:29105"/>
    </ligand>
</feature>
<keyword evidence="3 7" id="KW-0812">Transmembrane</keyword>
<reference evidence="8" key="2">
    <citation type="submission" date="2025-09" db="UniProtKB">
        <authorList>
            <consortium name="Ensembl"/>
        </authorList>
    </citation>
    <scope>IDENTIFICATION</scope>
</reference>
<feature type="binding site" evidence="6">
    <location>
        <position position="250"/>
    </location>
    <ligand>
        <name>Zn(2+)</name>
        <dbReference type="ChEBI" id="CHEBI:29105"/>
    </ligand>
</feature>
<dbReference type="GO" id="GO:0038023">
    <property type="term" value="F:signaling receptor activity"/>
    <property type="evidence" value="ECO:0007669"/>
    <property type="project" value="TreeGrafter"/>
</dbReference>
<evidence type="ECO:0000256" key="4">
    <source>
        <dbReference type="ARBA" id="ARBA00022989"/>
    </source>
</evidence>
<dbReference type="PANTHER" id="PTHR20855:SF38">
    <property type="entry name" value="MEMBRANE PROGESTIN RECEPTOR GAMMA"/>
    <property type="match status" value="1"/>
</dbReference>
<evidence type="ECO:0000313" key="9">
    <source>
        <dbReference type="Proteomes" id="UP000694420"/>
    </source>
</evidence>
<name>A0A8C7EDC0_NOTPE</name>
<feature type="binding site" evidence="6">
    <location>
        <position position="94"/>
    </location>
    <ligand>
        <name>Zn(2+)</name>
        <dbReference type="ChEBI" id="CHEBI:29105"/>
    </ligand>
</feature>
<dbReference type="Proteomes" id="UP000694420">
    <property type="component" value="Unplaced"/>
</dbReference>